<dbReference type="Pfam" id="PF05057">
    <property type="entry name" value="DUF676"/>
    <property type="match status" value="1"/>
</dbReference>
<dbReference type="InterPro" id="IPR029058">
    <property type="entry name" value="AB_hydrolase_fold"/>
</dbReference>
<keyword evidence="2" id="KW-0802">TPR repeat</keyword>
<dbReference type="Gene3D" id="3.40.50.300">
    <property type="entry name" value="P-loop containing nucleotide triphosphate hydrolases"/>
    <property type="match status" value="1"/>
</dbReference>
<dbReference type="Pfam" id="PF13374">
    <property type="entry name" value="TPR_10"/>
    <property type="match status" value="1"/>
</dbReference>
<feature type="repeat" description="TPR" evidence="2">
    <location>
        <begin position="763"/>
        <end position="796"/>
    </location>
</feature>
<sequence length="1113" mass="124887">MPGKPWNRLRQRAKLLWRPPSAVSVVTTTTIETSKQIPQGLYVIFEGANPVVDILAVHGLNGHRDKTWTAANGTHWLRDLLPEDIPHSRILLWGYDSRVRGTPRVSSLNIEEHGQSLVSDLCLLRETTNTMKRPIIVVAHSLGGLIVKSALLHSDHASHGSLHPHRSITLSTHAIIYMSTPHQGGNGAQLGQMLANIASVFVPADDHLIRHLRQDSEWLKHLSKGYGRICDEFVTKFAYEEYETPTVLGHSLMVVPRTSAVPADQSDAEPIVIHADHKNMVKYSSREDDGYRTICGHIRLLISDSSEHVKSKWEMDSRIDEARHMTIHGDEFSLPLSLAGVCEAVRLIARKPELKQLHDLLSKAEARRIAILHGLGGVGKTQLSVAYVKSYEQHYSAVIWLNAKDEISLRQSFSQTAERILQHNGSLGYIRAALESAESEQILAAVKKWLDQPNNVRWLLIFDNYDNPEFGTNDAGDVTRTQSENKAPAGYDIRSYFPHNYQGAIIVTTRIPVTGVGEMLHLGKFQDISASLELLSLASNREEVLQDPAAIELVKLLDGLPLALSTAGAYLYQVSTSCSEYLELYKNYWLQLQRSSPTLLSYENRALYSTWDVTYAQIQQKSQAAAMLLKLWAYFDNEDLWYELLQTSTDGPLWLREITSNRISFDMTMRLICNHGLAEANSDAEYGAFSRGYSVHQCVHAWMKHALNPEPDVDLALIAVKSVAFCDSGSDGEQKRQIQRRLLSHAEICSAHSIEELETENIPLIYYHLGDLCSDQQNYEKAIKLLNKALDIHERRWGPDHALAMDLVLNLGLVLGYQERYIEAEDKHIQALRTAERLFGPNHERTLNIVEGLAVIYARQERFIDAEARLQQCLAGKEINLGLDDVSTFNTDNNLGLIHFHLGRYDAAEASFQRALRGKELLLDDGNISILKTIHSLGDLYKECGNFTKAKAYFDRSLSELEGVVEIDYVFSVDILTGVGDLCIQQGYFGKAETTLYHALEEAEKSLGSAHLVTLDAVYYSARLHMFQALYKKSEGMYMRALEGYKNKLGGECVSALKAKSGLGELYRRQGRFNEAADMLQQVLESREKVLSPSHPSTLTAINEIGLLFAVQN</sequence>
<dbReference type="PANTHER" id="PTHR46082:SF6">
    <property type="entry name" value="AAA+ ATPASE DOMAIN-CONTAINING PROTEIN-RELATED"/>
    <property type="match status" value="1"/>
</dbReference>
<dbReference type="SUPFAM" id="SSF53474">
    <property type="entry name" value="alpha/beta-Hydrolases"/>
    <property type="match status" value="1"/>
</dbReference>
<dbReference type="Pfam" id="PF13181">
    <property type="entry name" value="TPR_8"/>
    <property type="match status" value="1"/>
</dbReference>
<reference evidence="4" key="1">
    <citation type="submission" date="2021-10" db="EMBL/GenBank/DDBJ databases">
        <authorList>
            <person name="Piombo E."/>
        </authorList>
    </citation>
    <scope>NUCLEOTIDE SEQUENCE</scope>
</reference>
<dbReference type="Pfam" id="PF13424">
    <property type="entry name" value="TPR_12"/>
    <property type="match status" value="2"/>
</dbReference>
<evidence type="ECO:0000259" key="3">
    <source>
        <dbReference type="Pfam" id="PF05057"/>
    </source>
</evidence>
<keyword evidence="5" id="KW-1185">Reference proteome</keyword>
<dbReference type="InterPro" id="IPR019734">
    <property type="entry name" value="TPR_rpt"/>
</dbReference>
<dbReference type="InterPro" id="IPR027417">
    <property type="entry name" value="P-loop_NTPase"/>
</dbReference>
<comment type="caution">
    <text evidence="4">The sequence shown here is derived from an EMBL/GenBank/DDBJ whole genome shotgun (WGS) entry which is preliminary data.</text>
</comment>
<evidence type="ECO:0000313" key="5">
    <source>
        <dbReference type="Proteomes" id="UP000696573"/>
    </source>
</evidence>
<dbReference type="PROSITE" id="PS50005">
    <property type="entry name" value="TPR"/>
    <property type="match status" value="2"/>
</dbReference>
<evidence type="ECO:0000313" key="4">
    <source>
        <dbReference type="EMBL" id="CAH0021637.1"/>
    </source>
</evidence>
<dbReference type="InterPro" id="IPR011990">
    <property type="entry name" value="TPR-like_helical_dom_sf"/>
</dbReference>
<dbReference type="SUPFAM" id="SSF48452">
    <property type="entry name" value="TPR-like"/>
    <property type="match status" value="2"/>
</dbReference>
<dbReference type="SUPFAM" id="SSF52540">
    <property type="entry name" value="P-loop containing nucleoside triphosphate hydrolases"/>
    <property type="match status" value="1"/>
</dbReference>
<comment type="similarity">
    <text evidence="1">Belongs to the putative lipase ROG1 family.</text>
</comment>
<dbReference type="PRINTS" id="PR00364">
    <property type="entry name" value="DISEASERSIST"/>
</dbReference>
<dbReference type="SMART" id="SM00028">
    <property type="entry name" value="TPR"/>
    <property type="match status" value="6"/>
</dbReference>
<organism evidence="4 5">
    <name type="scientific">Clonostachys rhizophaga</name>
    <dbReference type="NCBI Taxonomy" id="160324"/>
    <lineage>
        <taxon>Eukaryota</taxon>
        <taxon>Fungi</taxon>
        <taxon>Dikarya</taxon>
        <taxon>Ascomycota</taxon>
        <taxon>Pezizomycotina</taxon>
        <taxon>Sordariomycetes</taxon>
        <taxon>Hypocreomycetidae</taxon>
        <taxon>Hypocreales</taxon>
        <taxon>Bionectriaceae</taxon>
        <taxon>Clonostachys</taxon>
    </lineage>
</organism>
<proteinExistence type="inferred from homology"/>
<dbReference type="AlphaFoldDB" id="A0A9N9YLP7"/>
<gene>
    <name evidence="4" type="ORF">CRHIZ90672A_00010316</name>
</gene>
<dbReference type="Gene3D" id="1.25.40.10">
    <property type="entry name" value="Tetratricopeptide repeat domain"/>
    <property type="match status" value="2"/>
</dbReference>
<dbReference type="Gene3D" id="3.40.50.1820">
    <property type="entry name" value="alpha/beta hydrolase"/>
    <property type="match status" value="1"/>
</dbReference>
<dbReference type="Proteomes" id="UP000696573">
    <property type="component" value="Unassembled WGS sequence"/>
</dbReference>
<dbReference type="InterPro" id="IPR053137">
    <property type="entry name" value="NLR-like"/>
</dbReference>
<dbReference type="OrthoDB" id="1658288at2759"/>
<name>A0A9N9YLP7_9HYPO</name>
<dbReference type="EMBL" id="CABFNQ020000659">
    <property type="protein sequence ID" value="CAH0021637.1"/>
    <property type="molecule type" value="Genomic_DNA"/>
</dbReference>
<feature type="domain" description="DUF676" evidence="3">
    <location>
        <begin position="57"/>
        <end position="189"/>
    </location>
</feature>
<dbReference type="InterPro" id="IPR007751">
    <property type="entry name" value="DUF676_lipase-like"/>
</dbReference>
<dbReference type="PANTHER" id="PTHR46082">
    <property type="entry name" value="ATP/GTP-BINDING PROTEIN-RELATED"/>
    <property type="match status" value="1"/>
</dbReference>
<feature type="repeat" description="TPR" evidence="2">
    <location>
        <begin position="1057"/>
        <end position="1090"/>
    </location>
</feature>
<accession>A0A9N9YLP7</accession>
<evidence type="ECO:0000256" key="1">
    <source>
        <dbReference type="ARBA" id="ARBA00007920"/>
    </source>
</evidence>
<evidence type="ECO:0000256" key="2">
    <source>
        <dbReference type="PROSITE-ProRule" id="PRU00339"/>
    </source>
</evidence>
<protein>
    <recommendedName>
        <fullName evidence="3">DUF676 domain-containing protein</fullName>
    </recommendedName>
</protein>